<feature type="transmembrane region" description="Helical" evidence="7">
    <location>
        <begin position="40"/>
        <end position="66"/>
    </location>
</feature>
<dbReference type="PANTHER" id="PTHR12246">
    <property type="entry name" value="PALMITOYLTRANSFERASE ZDHHC16"/>
    <property type="match status" value="1"/>
</dbReference>
<keyword evidence="10" id="KW-1185">Reference proteome</keyword>
<dbReference type="STRING" id="6277.A0A498SCF3"/>
<keyword evidence="5 7" id="KW-0472">Membrane</keyword>
<dbReference type="EC" id="2.3.1.225" evidence="7"/>
<evidence type="ECO:0000313" key="10">
    <source>
        <dbReference type="Proteomes" id="UP000276991"/>
    </source>
</evidence>
<evidence type="ECO:0000259" key="8">
    <source>
        <dbReference type="Pfam" id="PF01529"/>
    </source>
</evidence>
<keyword evidence="3 7" id="KW-0812">Transmembrane</keyword>
<feature type="transmembrane region" description="Helical" evidence="7">
    <location>
        <begin position="72"/>
        <end position="91"/>
    </location>
</feature>
<comment type="domain">
    <text evidence="7">The DHHC domain is required for palmitoyltransferase activity.</text>
</comment>
<reference evidence="9 10" key="1">
    <citation type="submission" date="2018-08" db="EMBL/GenBank/DDBJ databases">
        <authorList>
            <person name="Laetsch R D."/>
            <person name="Stevens L."/>
            <person name="Kumar S."/>
            <person name="Blaxter L. M."/>
        </authorList>
    </citation>
    <scope>NUCLEOTIDE SEQUENCE [LARGE SCALE GENOMIC DNA]</scope>
</reference>
<keyword evidence="4 7" id="KW-1133">Transmembrane helix</keyword>
<dbReference type="OrthoDB" id="331948at2759"/>
<keyword evidence="6 7" id="KW-0012">Acyltransferase</keyword>
<comment type="catalytic activity">
    <reaction evidence="7">
        <text>L-cysteinyl-[protein] + hexadecanoyl-CoA = S-hexadecanoyl-L-cysteinyl-[protein] + CoA</text>
        <dbReference type="Rhea" id="RHEA:36683"/>
        <dbReference type="Rhea" id="RHEA-COMP:10131"/>
        <dbReference type="Rhea" id="RHEA-COMP:11032"/>
        <dbReference type="ChEBI" id="CHEBI:29950"/>
        <dbReference type="ChEBI" id="CHEBI:57287"/>
        <dbReference type="ChEBI" id="CHEBI:57379"/>
        <dbReference type="ChEBI" id="CHEBI:74151"/>
        <dbReference type="EC" id="2.3.1.225"/>
    </reaction>
</comment>
<evidence type="ECO:0000256" key="4">
    <source>
        <dbReference type="ARBA" id="ARBA00022989"/>
    </source>
</evidence>
<dbReference type="AlphaFoldDB" id="A0A498SCF3"/>
<evidence type="ECO:0000256" key="5">
    <source>
        <dbReference type="ARBA" id="ARBA00023136"/>
    </source>
</evidence>
<gene>
    <name evidence="9" type="ORF">NAV_LOCUS2292</name>
</gene>
<comment type="similarity">
    <text evidence="7">Belongs to the DHHC palmitoyltransferase family.</text>
</comment>
<feature type="transmembrane region" description="Helical" evidence="7">
    <location>
        <begin position="240"/>
        <end position="261"/>
    </location>
</feature>
<sequence length="333" mass="37425">MKLIVSDGLVGTVGVIGAELTLLINRCNECYLGMIFRRDLCGIFCALFTYLAMIYADYVVIVWLITPNFMQSLWGVLHAAMFNTVLFFAFVSHFRAMVTDPGIVPISRKGLLRCKKNRFPKLLSDSESNSSDTDVKLIGEGNKFVGKDWTICTRCESYRPPRAHHCRICRRCVRKMDHHCPWVNNCVGEYNQKYFLQFLLYVGLCSGYALSLIVTAWVNYDAYGITGLKGSYEQNVHHAKILHTIFLSIESALFGLFVLAVSCDQVQAILNDETAVEAAQRKGFHNRVSLSRSKITLIREVCGNGPMILWLLPCSTLPSKADVAQLSNQSLIV</sequence>
<dbReference type="Pfam" id="PF01529">
    <property type="entry name" value="DHHC"/>
    <property type="match status" value="1"/>
</dbReference>
<evidence type="ECO:0000313" key="9">
    <source>
        <dbReference type="EMBL" id="VBB27462.1"/>
    </source>
</evidence>
<dbReference type="InterPro" id="IPR001594">
    <property type="entry name" value="Palmitoyltrfase_DHHC"/>
</dbReference>
<evidence type="ECO:0000256" key="2">
    <source>
        <dbReference type="ARBA" id="ARBA00022679"/>
    </source>
</evidence>
<accession>A0A498SCF3</accession>
<comment type="subcellular location">
    <subcellularLocation>
        <location evidence="1">Membrane</location>
        <topology evidence="1">Multi-pass membrane protein</topology>
    </subcellularLocation>
</comment>
<proteinExistence type="inferred from homology"/>
<dbReference type="Proteomes" id="UP000276991">
    <property type="component" value="Unassembled WGS sequence"/>
</dbReference>
<evidence type="ECO:0000256" key="3">
    <source>
        <dbReference type="ARBA" id="ARBA00022692"/>
    </source>
</evidence>
<organism evidence="9 10">
    <name type="scientific">Acanthocheilonema viteae</name>
    <name type="common">Filarial nematode worm</name>
    <name type="synonym">Dipetalonema viteae</name>
    <dbReference type="NCBI Taxonomy" id="6277"/>
    <lineage>
        <taxon>Eukaryota</taxon>
        <taxon>Metazoa</taxon>
        <taxon>Ecdysozoa</taxon>
        <taxon>Nematoda</taxon>
        <taxon>Chromadorea</taxon>
        <taxon>Rhabditida</taxon>
        <taxon>Spirurina</taxon>
        <taxon>Spiruromorpha</taxon>
        <taxon>Filarioidea</taxon>
        <taxon>Onchocercidae</taxon>
        <taxon>Acanthocheilonema</taxon>
    </lineage>
</organism>
<dbReference type="GO" id="GO:0016020">
    <property type="term" value="C:membrane"/>
    <property type="evidence" value="ECO:0007669"/>
    <property type="project" value="UniProtKB-SubCell"/>
</dbReference>
<dbReference type="PROSITE" id="PS50216">
    <property type="entry name" value="DHHC"/>
    <property type="match status" value="1"/>
</dbReference>
<dbReference type="EMBL" id="UPTC01000233">
    <property type="protein sequence ID" value="VBB27462.1"/>
    <property type="molecule type" value="Genomic_DNA"/>
</dbReference>
<feature type="domain" description="Palmitoyltransferase DHHC" evidence="8">
    <location>
        <begin position="149"/>
        <end position="280"/>
    </location>
</feature>
<evidence type="ECO:0000256" key="1">
    <source>
        <dbReference type="ARBA" id="ARBA00004141"/>
    </source>
</evidence>
<dbReference type="InterPro" id="IPR039859">
    <property type="entry name" value="PFA4/ZDH16/20/ERF2-like"/>
</dbReference>
<evidence type="ECO:0000256" key="7">
    <source>
        <dbReference type="RuleBase" id="RU079119"/>
    </source>
</evidence>
<dbReference type="GO" id="GO:0019706">
    <property type="term" value="F:protein-cysteine S-palmitoyltransferase activity"/>
    <property type="evidence" value="ECO:0007669"/>
    <property type="project" value="UniProtKB-EC"/>
</dbReference>
<feature type="transmembrane region" description="Helical" evidence="7">
    <location>
        <begin position="198"/>
        <end position="220"/>
    </location>
</feature>
<evidence type="ECO:0000256" key="6">
    <source>
        <dbReference type="ARBA" id="ARBA00023315"/>
    </source>
</evidence>
<protein>
    <recommendedName>
        <fullName evidence="7">Palmitoyltransferase</fullName>
        <ecNumber evidence="7">2.3.1.225</ecNumber>
    </recommendedName>
</protein>
<name>A0A498SCF3_ACAVI</name>
<keyword evidence="2 7" id="KW-0808">Transferase</keyword>